<reference evidence="2 3" key="1">
    <citation type="journal article" date="2013" name="Genome Announc.">
        <title>Draft Genome Sequence for Desulfovibrio africanus Strain PCS.</title>
        <authorList>
            <person name="Brown S.D."/>
            <person name="Utturkar S.M."/>
            <person name="Arkin A.P."/>
            <person name="Deutschbauer A.M."/>
            <person name="Elias D.A."/>
            <person name="Hazen T.C."/>
            <person name="Chakraborty R."/>
        </authorList>
    </citation>
    <scope>NUCLEOTIDE SEQUENCE [LARGE SCALE GENOMIC DNA]</scope>
    <source>
        <strain evidence="2 3">PCS</strain>
    </source>
</reference>
<dbReference type="InterPro" id="IPR036388">
    <property type="entry name" value="WH-like_DNA-bd_sf"/>
</dbReference>
<sequence length="153" mass="17326">MEGFLAMTTDLITKLFLVHSVIRRAINTSFKQAGLAWNFEHFIFLTAIPASKGIPLKYIATTVFGRDQSAMRRALSALERGRLIRLKREAEDRRHLRVHITSEGIEVLASLNRLAHDSMDTALFSDEQETLVKLSGMLDQLQPHMDFESSQVA</sequence>
<feature type="domain" description="HTH marR-type" evidence="1">
    <location>
        <begin position="30"/>
        <end position="129"/>
    </location>
</feature>
<proteinExistence type="predicted"/>
<comment type="caution">
    <text evidence="2">The sequence shown here is derived from an EMBL/GenBank/DDBJ whole genome shotgun (WGS) entry which is preliminary data.</text>
</comment>
<dbReference type="AlphaFoldDB" id="M5Q3S9"/>
<dbReference type="Gene3D" id="1.10.10.10">
    <property type="entry name" value="Winged helix-like DNA-binding domain superfamily/Winged helix DNA-binding domain"/>
    <property type="match status" value="1"/>
</dbReference>
<evidence type="ECO:0000313" key="3">
    <source>
        <dbReference type="Proteomes" id="UP000011922"/>
    </source>
</evidence>
<name>M5Q3S9_DESAF</name>
<dbReference type="SMART" id="SM00347">
    <property type="entry name" value="HTH_MARR"/>
    <property type="match status" value="1"/>
</dbReference>
<dbReference type="GO" id="GO:0003700">
    <property type="term" value="F:DNA-binding transcription factor activity"/>
    <property type="evidence" value="ECO:0007669"/>
    <property type="project" value="InterPro"/>
</dbReference>
<organism evidence="2 3">
    <name type="scientific">Desulfocurvibacter africanus PCS</name>
    <dbReference type="NCBI Taxonomy" id="1262666"/>
    <lineage>
        <taxon>Bacteria</taxon>
        <taxon>Pseudomonadati</taxon>
        <taxon>Thermodesulfobacteriota</taxon>
        <taxon>Desulfovibrionia</taxon>
        <taxon>Desulfovibrionales</taxon>
        <taxon>Desulfovibrionaceae</taxon>
        <taxon>Desulfocurvibacter</taxon>
    </lineage>
</organism>
<dbReference type="InterPro" id="IPR036390">
    <property type="entry name" value="WH_DNA-bd_sf"/>
</dbReference>
<dbReference type="SUPFAM" id="SSF46785">
    <property type="entry name" value="Winged helix' DNA-binding domain"/>
    <property type="match status" value="1"/>
</dbReference>
<dbReference type="InterPro" id="IPR000835">
    <property type="entry name" value="HTH_MarR-typ"/>
</dbReference>
<protein>
    <submittedName>
        <fullName evidence="2">Transcriptional regulator</fullName>
    </submittedName>
</protein>
<accession>M5Q3S9</accession>
<evidence type="ECO:0000313" key="2">
    <source>
        <dbReference type="EMBL" id="EMG38978.1"/>
    </source>
</evidence>
<dbReference type="EMBL" id="AOSV01000003">
    <property type="protein sequence ID" value="EMG38978.1"/>
    <property type="molecule type" value="Genomic_DNA"/>
</dbReference>
<dbReference type="Proteomes" id="UP000011922">
    <property type="component" value="Unassembled WGS sequence"/>
</dbReference>
<gene>
    <name evidence="2" type="ORF">PCS_00619</name>
</gene>
<evidence type="ECO:0000259" key="1">
    <source>
        <dbReference type="SMART" id="SM00347"/>
    </source>
</evidence>
<dbReference type="PATRIC" id="fig|1262666.3.peg.619"/>